<dbReference type="SUPFAM" id="SSF116734">
    <property type="entry name" value="DNA methylase specificity domain"/>
    <property type="match status" value="1"/>
</dbReference>
<evidence type="ECO:0000256" key="3">
    <source>
        <dbReference type="ARBA" id="ARBA00023125"/>
    </source>
</evidence>
<dbReference type="InterPro" id="IPR000055">
    <property type="entry name" value="Restrct_endonuc_typeI_TRD"/>
</dbReference>
<sequence>MKKIQLGDLVTFQVGFPQFRVKERPNGHRYKIYNQLDLEDDLAGVSHKERESKELTTTDPLTQLRNGDLIFSLISGTAAIVSKEHEGYFYTQNYVVLEPSKELDKNFLLYLLNEDKAVKRQFLLGLQGSAVLKYTVKQLRELQLPRLESLERQRLIGMVYRKQEEVKALKIRQAEREYLLRMGELEEVRKV</sequence>
<dbReference type="RefSeq" id="WP_081102394.1">
    <property type="nucleotide sequence ID" value="NZ_KQ969522.1"/>
</dbReference>
<dbReference type="InterPro" id="IPR044946">
    <property type="entry name" value="Restrct_endonuc_typeI_TRD_sf"/>
</dbReference>
<dbReference type="GO" id="GO:0004519">
    <property type="term" value="F:endonuclease activity"/>
    <property type="evidence" value="ECO:0007669"/>
    <property type="project" value="UniProtKB-KW"/>
</dbReference>
<dbReference type="PATRIC" id="fig|1303.78.peg.1417"/>
<accession>A0A139NX10</accession>
<evidence type="ECO:0000313" key="5">
    <source>
        <dbReference type="EMBL" id="KXT80417.1"/>
    </source>
</evidence>
<dbReference type="Pfam" id="PF01420">
    <property type="entry name" value="Methylase_S"/>
    <property type="match status" value="1"/>
</dbReference>
<dbReference type="Gene3D" id="3.90.220.20">
    <property type="entry name" value="DNA methylase specificity domains"/>
    <property type="match status" value="1"/>
</dbReference>
<keyword evidence="5" id="KW-0378">Hydrolase</keyword>
<keyword evidence="5" id="KW-0540">Nuclease</keyword>
<dbReference type="AlphaFoldDB" id="A0A139NX10"/>
<dbReference type="GO" id="GO:0003677">
    <property type="term" value="F:DNA binding"/>
    <property type="evidence" value="ECO:0007669"/>
    <property type="project" value="UniProtKB-KW"/>
</dbReference>
<evidence type="ECO:0000313" key="6">
    <source>
        <dbReference type="Proteomes" id="UP000070678"/>
    </source>
</evidence>
<evidence type="ECO:0000256" key="1">
    <source>
        <dbReference type="ARBA" id="ARBA00010923"/>
    </source>
</evidence>
<dbReference type="Proteomes" id="UP000070678">
    <property type="component" value="Unassembled WGS sequence"/>
</dbReference>
<dbReference type="OrthoDB" id="5679005at2"/>
<dbReference type="EMBL" id="LQNX01000065">
    <property type="protein sequence ID" value="KXT80417.1"/>
    <property type="molecule type" value="Genomic_DNA"/>
</dbReference>
<reference evidence="5 6" key="1">
    <citation type="submission" date="2016-01" db="EMBL/GenBank/DDBJ databases">
        <title>Highly variable Streptococcus oralis are common among viridans streptococci isolated from primates.</title>
        <authorList>
            <person name="Denapaite D."/>
            <person name="Rieger M."/>
            <person name="Koendgen S."/>
            <person name="Brueckner R."/>
            <person name="Ochigava I."/>
            <person name="Kappeler P."/>
            <person name="Maetz-Rensing K."/>
            <person name="Leendertz F."/>
            <person name="Hakenbeck R."/>
        </authorList>
    </citation>
    <scope>NUCLEOTIDE SEQUENCE [LARGE SCALE GENOMIC DNA]</scope>
    <source>
        <strain evidence="5 6">DD15</strain>
    </source>
</reference>
<name>A0A139NX10_STROR</name>
<feature type="domain" description="Type I restriction modification DNA specificity" evidence="4">
    <location>
        <begin position="2"/>
        <end position="145"/>
    </location>
</feature>
<proteinExistence type="inferred from homology"/>
<keyword evidence="3" id="KW-0238">DNA-binding</keyword>
<keyword evidence="5" id="KW-0255">Endonuclease</keyword>
<protein>
    <submittedName>
        <fullName evidence="5">Restriction endonuclease S subunit</fullName>
    </submittedName>
</protein>
<evidence type="ECO:0000259" key="4">
    <source>
        <dbReference type="Pfam" id="PF01420"/>
    </source>
</evidence>
<comment type="similarity">
    <text evidence="1">Belongs to the type-I restriction system S methylase family.</text>
</comment>
<comment type="caution">
    <text evidence="5">The sequence shown here is derived from an EMBL/GenBank/DDBJ whole genome shotgun (WGS) entry which is preliminary data.</text>
</comment>
<organism evidence="5 6">
    <name type="scientific">Streptococcus oralis</name>
    <dbReference type="NCBI Taxonomy" id="1303"/>
    <lineage>
        <taxon>Bacteria</taxon>
        <taxon>Bacillati</taxon>
        <taxon>Bacillota</taxon>
        <taxon>Bacilli</taxon>
        <taxon>Lactobacillales</taxon>
        <taxon>Streptococcaceae</taxon>
        <taxon>Streptococcus</taxon>
    </lineage>
</organism>
<gene>
    <name evidence="5" type="ORF">SORDD15_01342</name>
</gene>
<evidence type="ECO:0000256" key="2">
    <source>
        <dbReference type="ARBA" id="ARBA00022747"/>
    </source>
</evidence>
<keyword evidence="2" id="KW-0680">Restriction system</keyword>
<dbReference type="GO" id="GO:0009307">
    <property type="term" value="P:DNA restriction-modification system"/>
    <property type="evidence" value="ECO:0007669"/>
    <property type="project" value="UniProtKB-KW"/>
</dbReference>